<dbReference type="AlphaFoldDB" id="A0AAW3PKC2"/>
<protein>
    <submittedName>
        <fullName evidence="1">Glycosyl transferase family 1</fullName>
    </submittedName>
</protein>
<dbReference type="PANTHER" id="PTHR46401:SF8">
    <property type="entry name" value="BLL6006 PROTEIN"/>
    <property type="match status" value="1"/>
</dbReference>
<dbReference type="RefSeq" id="WP_059509622.1">
    <property type="nucleotide sequence ID" value="NZ_LOXI01000028.1"/>
</dbReference>
<evidence type="ECO:0000313" key="1">
    <source>
        <dbReference type="EMBL" id="KWF57201.1"/>
    </source>
</evidence>
<comment type="caution">
    <text evidence="1">The sequence shown here is derived from an EMBL/GenBank/DDBJ whole genome shotgun (WGS) entry which is preliminary data.</text>
</comment>
<dbReference type="GO" id="GO:0016757">
    <property type="term" value="F:glycosyltransferase activity"/>
    <property type="evidence" value="ECO:0007669"/>
    <property type="project" value="TreeGrafter"/>
</dbReference>
<name>A0AAW3PKC2_9BURK</name>
<dbReference type="EMBL" id="LPJV01000015">
    <property type="protein sequence ID" value="KWF57201.1"/>
    <property type="molecule type" value="Genomic_DNA"/>
</dbReference>
<dbReference type="PANTHER" id="PTHR46401">
    <property type="entry name" value="GLYCOSYLTRANSFERASE WBBK-RELATED"/>
    <property type="match status" value="1"/>
</dbReference>
<evidence type="ECO:0000313" key="2">
    <source>
        <dbReference type="Proteomes" id="UP000063236"/>
    </source>
</evidence>
<sequence length="327" mass="35666">MSGMKILLTTYSTAFATSGGGESEMVQVAEILNASGVHADIYGIGSRPFSFYDGIMHFSVHADGDAMIREARHRDKPIFLWPNVWWGNQPSPSELERIPKICDAATKLLFKSESELQNFSRYVDLPAGKAEIVPACVSQRFLAPADRDLASAVCSASDYALCLGLIEPIKNQLQLIRALNILGMNGVFVGGARDDAYYEQCVQEAHAGIVFLPFVQPCSALLRSIIDNCSVMVEVSNDPPGRSSLEAAIMKKPMVLADGPWQREHFGSDVGYAPSDSAEALAAAIRASLDDPDRDRKILTAYERTIGRHSATTIGQQLAELLEREDI</sequence>
<accession>A0AAW3PKC2</accession>
<dbReference type="SUPFAM" id="SSF53756">
    <property type="entry name" value="UDP-Glycosyltransferase/glycogen phosphorylase"/>
    <property type="match status" value="1"/>
</dbReference>
<gene>
    <name evidence="1" type="ORF">WL88_10085</name>
</gene>
<organism evidence="1 2">
    <name type="scientific">Burkholderia diffusa</name>
    <dbReference type="NCBI Taxonomy" id="488732"/>
    <lineage>
        <taxon>Bacteria</taxon>
        <taxon>Pseudomonadati</taxon>
        <taxon>Pseudomonadota</taxon>
        <taxon>Betaproteobacteria</taxon>
        <taxon>Burkholderiales</taxon>
        <taxon>Burkholderiaceae</taxon>
        <taxon>Burkholderia</taxon>
        <taxon>Burkholderia cepacia complex</taxon>
    </lineage>
</organism>
<dbReference type="Pfam" id="PF13692">
    <property type="entry name" value="Glyco_trans_1_4"/>
    <property type="match status" value="1"/>
</dbReference>
<dbReference type="Gene3D" id="3.40.50.2000">
    <property type="entry name" value="Glycogen Phosphorylase B"/>
    <property type="match status" value="1"/>
</dbReference>
<proteinExistence type="predicted"/>
<reference evidence="1 2" key="1">
    <citation type="submission" date="2015-11" db="EMBL/GenBank/DDBJ databases">
        <title>Expanding the genomic diversity of Burkholderia species for the development of highly accurate diagnostics.</title>
        <authorList>
            <person name="Sahl J."/>
            <person name="Keim P."/>
            <person name="Wagner D."/>
        </authorList>
    </citation>
    <scope>NUCLEOTIDE SEQUENCE [LARGE SCALE GENOMIC DNA]</scope>
    <source>
        <strain evidence="1 2">MSMB378WGS</strain>
    </source>
</reference>
<dbReference type="Proteomes" id="UP000063236">
    <property type="component" value="Unassembled WGS sequence"/>
</dbReference>
<keyword evidence="1" id="KW-0808">Transferase</keyword>